<evidence type="ECO:0000313" key="4">
    <source>
        <dbReference type="Proteomes" id="UP000014760"/>
    </source>
</evidence>
<reference evidence="3" key="3">
    <citation type="submission" date="2015-06" db="UniProtKB">
        <authorList>
            <consortium name="EnsemblMetazoa"/>
        </authorList>
    </citation>
    <scope>IDENTIFICATION</scope>
</reference>
<evidence type="ECO:0008006" key="5">
    <source>
        <dbReference type="Google" id="ProtNLM"/>
    </source>
</evidence>
<name>R7V920_CAPTE</name>
<feature type="region of interest" description="Disordered" evidence="1">
    <location>
        <begin position="1"/>
        <end position="35"/>
    </location>
</feature>
<evidence type="ECO:0000256" key="1">
    <source>
        <dbReference type="SAM" id="MobiDB-lite"/>
    </source>
</evidence>
<keyword evidence="4" id="KW-1185">Reference proteome</keyword>
<dbReference type="HOGENOM" id="CLU_1549083_0_0_1"/>
<reference evidence="2 4" key="2">
    <citation type="journal article" date="2013" name="Nature">
        <title>Insights into bilaterian evolution from three spiralian genomes.</title>
        <authorList>
            <person name="Simakov O."/>
            <person name="Marletaz F."/>
            <person name="Cho S.J."/>
            <person name="Edsinger-Gonzales E."/>
            <person name="Havlak P."/>
            <person name="Hellsten U."/>
            <person name="Kuo D.H."/>
            <person name="Larsson T."/>
            <person name="Lv J."/>
            <person name="Arendt D."/>
            <person name="Savage R."/>
            <person name="Osoegawa K."/>
            <person name="de Jong P."/>
            <person name="Grimwood J."/>
            <person name="Chapman J.A."/>
            <person name="Shapiro H."/>
            <person name="Aerts A."/>
            <person name="Otillar R.P."/>
            <person name="Terry A.Y."/>
            <person name="Boore J.L."/>
            <person name="Grigoriev I.V."/>
            <person name="Lindberg D.R."/>
            <person name="Seaver E.C."/>
            <person name="Weisblat D.A."/>
            <person name="Putnam N.H."/>
            <person name="Rokhsar D.S."/>
        </authorList>
    </citation>
    <scope>NUCLEOTIDE SEQUENCE</scope>
    <source>
        <strain evidence="2 4">I ESC-2004</strain>
    </source>
</reference>
<evidence type="ECO:0000313" key="3">
    <source>
        <dbReference type="EnsemblMetazoa" id="CapteP199209"/>
    </source>
</evidence>
<accession>R7V920</accession>
<dbReference type="AlphaFoldDB" id="R7V920"/>
<sequence length="173" mass="18929">MNRDATPKRGSICDIESPSPLKRLPETCTKDAGGCPRRGAKRLDRMETQTGGQAGPVAGSFLPLFERASENASLKTLEMVVTSQPDAMVGFLSRIGGITLRKKVEGVLNRLMGIQLMSQMSYAGRRKEKVAFRQSPLCQIVIDSVMANDSNAQISAIVEEIKHMLKHVQSKNN</sequence>
<organism evidence="2">
    <name type="scientific">Capitella teleta</name>
    <name type="common">Polychaete worm</name>
    <dbReference type="NCBI Taxonomy" id="283909"/>
    <lineage>
        <taxon>Eukaryota</taxon>
        <taxon>Metazoa</taxon>
        <taxon>Spiralia</taxon>
        <taxon>Lophotrochozoa</taxon>
        <taxon>Annelida</taxon>
        <taxon>Polychaeta</taxon>
        <taxon>Sedentaria</taxon>
        <taxon>Scolecida</taxon>
        <taxon>Capitellidae</taxon>
        <taxon>Capitella</taxon>
    </lineage>
</organism>
<dbReference type="Proteomes" id="UP000014760">
    <property type="component" value="Unassembled WGS sequence"/>
</dbReference>
<dbReference type="EMBL" id="KB293826">
    <property type="protein sequence ID" value="ELU15343.1"/>
    <property type="molecule type" value="Genomic_DNA"/>
</dbReference>
<dbReference type="OrthoDB" id="6387530at2759"/>
<dbReference type="EMBL" id="AMQN01037823">
    <property type="status" value="NOT_ANNOTATED_CDS"/>
    <property type="molecule type" value="Genomic_DNA"/>
</dbReference>
<reference evidence="4" key="1">
    <citation type="submission" date="2012-12" db="EMBL/GenBank/DDBJ databases">
        <authorList>
            <person name="Hellsten U."/>
            <person name="Grimwood J."/>
            <person name="Chapman J.A."/>
            <person name="Shapiro H."/>
            <person name="Aerts A."/>
            <person name="Otillar R.P."/>
            <person name="Terry A.Y."/>
            <person name="Boore J.L."/>
            <person name="Simakov O."/>
            <person name="Marletaz F."/>
            <person name="Cho S.-J."/>
            <person name="Edsinger-Gonzales E."/>
            <person name="Havlak P."/>
            <person name="Kuo D.-H."/>
            <person name="Larsson T."/>
            <person name="Lv J."/>
            <person name="Arendt D."/>
            <person name="Savage R."/>
            <person name="Osoegawa K."/>
            <person name="de Jong P."/>
            <person name="Lindberg D.R."/>
            <person name="Seaver E.C."/>
            <person name="Weisblat D.A."/>
            <person name="Putnam N.H."/>
            <person name="Grigoriev I.V."/>
            <person name="Rokhsar D.S."/>
        </authorList>
    </citation>
    <scope>NUCLEOTIDE SEQUENCE</scope>
    <source>
        <strain evidence="4">I ESC-2004</strain>
    </source>
</reference>
<protein>
    <recommendedName>
        <fullName evidence="5">DUF4806 domain-containing protein</fullName>
    </recommendedName>
</protein>
<dbReference type="EnsemblMetazoa" id="CapteT199209">
    <property type="protein sequence ID" value="CapteP199209"/>
    <property type="gene ID" value="CapteG199209"/>
</dbReference>
<gene>
    <name evidence="2" type="ORF">CAPTEDRAFT_199209</name>
</gene>
<evidence type="ECO:0000313" key="2">
    <source>
        <dbReference type="EMBL" id="ELU15343.1"/>
    </source>
</evidence>
<proteinExistence type="predicted"/>